<protein>
    <submittedName>
        <fullName evidence="1">Uncharacterized protein</fullName>
    </submittedName>
</protein>
<dbReference type="STRING" id="937777.Deipe_2061"/>
<keyword evidence="2" id="KW-1185">Reference proteome</keyword>
<accession>L0A301</accession>
<reference evidence="2" key="1">
    <citation type="submission" date="2012-03" db="EMBL/GenBank/DDBJ databases">
        <title>Complete sequence of chromosome of Deinococcus peraridilitoris DSM 19664.</title>
        <authorList>
            <person name="Lucas S."/>
            <person name="Copeland A."/>
            <person name="Lapidus A."/>
            <person name="Glavina del Rio T."/>
            <person name="Dalin E."/>
            <person name="Tice H."/>
            <person name="Bruce D."/>
            <person name="Goodwin L."/>
            <person name="Pitluck S."/>
            <person name="Peters L."/>
            <person name="Mikhailova N."/>
            <person name="Lu M."/>
            <person name="Kyrpides N."/>
            <person name="Mavromatis K."/>
            <person name="Ivanova N."/>
            <person name="Brettin T."/>
            <person name="Detter J.C."/>
            <person name="Han C."/>
            <person name="Larimer F."/>
            <person name="Land M."/>
            <person name="Hauser L."/>
            <person name="Markowitz V."/>
            <person name="Cheng J.-F."/>
            <person name="Hugenholtz P."/>
            <person name="Woyke T."/>
            <person name="Wu D."/>
            <person name="Pukall R."/>
            <person name="Steenblock K."/>
            <person name="Brambilla E."/>
            <person name="Klenk H.-P."/>
            <person name="Eisen J.A."/>
        </authorList>
    </citation>
    <scope>NUCLEOTIDE SEQUENCE [LARGE SCALE GENOMIC DNA]</scope>
    <source>
        <strain evidence="2">DSM 19664 / LMG 22246 / CIP 109416 / KR-200</strain>
    </source>
</reference>
<dbReference type="AlphaFoldDB" id="L0A301"/>
<dbReference type="PATRIC" id="fig|937777.3.peg.2071"/>
<evidence type="ECO:0000313" key="2">
    <source>
        <dbReference type="Proteomes" id="UP000010467"/>
    </source>
</evidence>
<organism evidence="1 2">
    <name type="scientific">Deinococcus peraridilitoris (strain DSM 19664 / LMG 22246 / CIP 109416 / KR-200)</name>
    <dbReference type="NCBI Taxonomy" id="937777"/>
    <lineage>
        <taxon>Bacteria</taxon>
        <taxon>Thermotogati</taxon>
        <taxon>Deinococcota</taxon>
        <taxon>Deinococci</taxon>
        <taxon>Deinococcales</taxon>
        <taxon>Deinococcaceae</taxon>
        <taxon>Deinococcus</taxon>
    </lineage>
</organism>
<dbReference type="Proteomes" id="UP000010467">
    <property type="component" value="Chromosome"/>
</dbReference>
<dbReference type="HOGENOM" id="CLU_2933741_0_0_0"/>
<evidence type="ECO:0000313" key="1">
    <source>
        <dbReference type="EMBL" id="AFZ67557.1"/>
    </source>
</evidence>
<sequence>MMALVLYPEAKDRQELEAQLDRVFAPSLQSTCRHCNGPLTELQFGHYRCQPCALRKGKRP</sequence>
<dbReference type="KEGG" id="dpd:Deipe_2061"/>
<gene>
    <name evidence="1" type="ordered locus">Deipe_2061</name>
</gene>
<dbReference type="RefSeq" id="WP_015235862.1">
    <property type="nucleotide sequence ID" value="NC_019793.1"/>
</dbReference>
<name>L0A301_DEIPD</name>
<proteinExistence type="predicted"/>
<dbReference type="EMBL" id="CP003382">
    <property type="protein sequence ID" value="AFZ67557.1"/>
    <property type="molecule type" value="Genomic_DNA"/>
</dbReference>